<evidence type="ECO:0000313" key="1">
    <source>
        <dbReference type="EMBL" id="EPE08056.1"/>
    </source>
</evidence>
<dbReference type="VEuPathDB" id="FungiDB:F503_00839"/>
<dbReference type="eggNOG" id="ENOG502SSWJ">
    <property type="taxonomic scope" value="Eukaryota"/>
</dbReference>
<dbReference type="PANTHER" id="PTHR36847:SF1">
    <property type="entry name" value="AMIDOLIGASE ENZYME"/>
    <property type="match status" value="1"/>
</dbReference>
<protein>
    <submittedName>
        <fullName evidence="1">Swim zinc finger domain protein</fullName>
    </submittedName>
</protein>
<accession>S3C7Y7</accession>
<name>S3C7Y7_OPHP1</name>
<gene>
    <name evidence="1" type="ORF">F503_00839</name>
</gene>
<keyword evidence="2" id="KW-1185">Reference proteome</keyword>
<organism evidence="1 2">
    <name type="scientific">Ophiostoma piceae (strain UAMH 11346)</name>
    <name type="common">Sap stain fungus</name>
    <dbReference type="NCBI Taxonomy" id="1262450"/>
    <lineage>
        <taxon>Eukaryota</taxon>
        <taxon>Fungi</taxon>
        <taxon>Dikarya</taxon>
        <taxon>Ascomycota</taxon>
        <taxon>Pezizomycotina</taxon>
        <taxon>Sordariomycetes</taxon>
        <taxon>Sordariomycetidae</taxon>
        <taxon>Ophiostomatales</taxon>
        <taxon>Ophiostomataceae</taxon>
        <taxon>Ophiostoma</taxon>
    </lineage>
</organism>
<dbReference type="STRING" id="1262450.S3C7Y7"/>
<dbReference type="EMBL" id="KE148149">
    <property type="protein sequence ID" value="EPE08056.1"/>
    <property type="molecule type" value="Genomic_DNA"/>
</dbReference>
<proteinExistence type="predicted"/>
<dbReference type="OMA" id="ANNRYCK"/>
<sequence>MASYTFGVEIEIIAVPHTIRANLQSLTAAYYRKIAAALKVRGLQAGSNPLTPSADGRTPASYDKWWITRDGSLIIQPSDAARLVAIEAVSPILSTSEDWQREIDKFWEGFHAVFHTPTPSPLCGSHYHISRGRNTSFTLGELKTIAFGVVLFESQLTKILVQQRRTNQYCTPNTASSAALKRAVSHSVGYLAATINSVRDTTSLCRLMQANRYVLWNFANIVPGKSGTIEFRGGRCLRGKFRTRAWVAFTVSFIHWLLKTNHIANLDRSWDGSVSGLYANVQNAAQQLGLNDELPPYYTNLNETTFWR</sequence>
<dbReference type="Pfam" id="PF12224">
    <property type="entry name" value="Amidoligase_2"/>
    <property type="match status" value="1"/>
</dbReference>
<dbReference type="PANTHER" id="PTHR36847">
    <property type="entry name" value="AMIDOLIGASE ENZYME"/>
    <property type="match status" value="1"/>
</dbReference>
<dbReference type="Proteomes" id="UP000016923">
    <property type="component" value="Unassembled WGS sequence"/>
</dbReference>
<dbReference type="HOGENOM" id="CLU_071104_0_0_1"/>
<dbReference type="InterPro" id="IPR022025">
    <property type="entry name" value="Amidoligase_2"/>
</dbReference>
<dbReference type="AlphaFoldDB" id="S3C7Y7"/>
<reference evidence="1 2" key="1">
    <citation type="journal article" date="2013" name="BMC Genomics">
        <title>The genome and transcriptome of the pine saprophyte Ophiostoma piceae, and a comparison with the bark beetle-associated pine pathogen Grosmannia clavigera.</title>
        <authorList>
            <person name="Haridas S."/>
            <person name="Wang Y."/>
            <person name="Lim L."/>
            <person name="Massoumi Alamouti S."/>
            <person name="Jackman S."/>
            <person name="Docking R."/>
            <person name="Robertson G."/>
            <person name="Birol I."/>
            <person name="Bohlmann J."/>
            <person name="Breuil C."/>
        </authorList>
    </citation>
    <scope>NUCLEOTIDE SEQUENCE [LARGE SCALE GENOMIC DNA]</scope>
    <source>
        <strain evidence="1 2">UAMH 11346</strain>
    </source>
</reference>
<evidence type="ECO:0000313" key="2">
    <source>
        <dbReference type="Proteomes" id="UP000016923"/>
    </source>
</evidence>
<dbReference type="OrthoDB" id="5291055at2759"/>